<dbReference type="GO" id="GO:0072330">
    <property type="term" value="P:monocarboxylic acid biosynthetic process"/>
    <property type="evidence" value="ECO:0007669"/>
    <property type="project" value="UniProtKB-ARBA"/>
</dbReference>
<keyword evidence="1" id="KW-0596">Phosphopantetheine</keyword>
<dbReference type="Pfam" id="PF00550">
    <property type="entry name" value="PP-binding"/>
    <property type="match status" value="1"/>
</dbReference>
<feature type="non-terminal residue" evidence="4">
    <location>
        <position position="213"/>
    </location>
</feature>
<dbReference type="InterPro" id="IPR020806">
    <property type="entry name" value="PKS_PP-bd"/>
</dbReference>
<protein>
    <recommendedName>
        <fullName evidence="3">Carrier domain-containing protein</fullName>
    </recommendedName>
</protein>
<dbReference type="RefSeq" id="WP_145964537.1">
    <property type="nucleotide sequence ID" value="NZ_PEIB01000053.1"/>
</dbReference>
<accession>A0A4Q0YHI6</accession>
<dbReference type="InterPro" id="IPR045851">
    <property type="entry name" value="AMP-bd_C_sf"/>
</dbReference>
<dbReference type="InterPro" id="IPR036736">
    <property type="entry name" value="ACP-like_sf"/>
</dbReference>
<evidence type="ECO:0000259" key="3">
    <source>
        <dbReference type="PROSITE" id="PS50075"/>
    </source>
</evidence>
<dbReference type="PROSITE" id="PS50075">
    <property type="entry name" value="CARRIER"/>
    <property type="match status" value="1"/>
</dbReference>
<dbReference type="AlphaFoldDB" id="A0A4Q0YHI6"/>
<keyword evidence="5" id="KW-1185">Reference proteome</keyword>
<keyword evidence="2" id="KW-0597">Phosphoprotein</keyword>
<dbReference type="InterPro" id="IPR009081">
    <property type="entry name" value="PP-bd_ACP"/>
</dbReference>
<dbReference type="SUPFAM" id="SSF47336">
    <property type="entry name" value="ACP-like"/>
    <property type="match status" value="1"/>
</dbReference>
<dbReference type="SMART" id="SM00823">
    <property type="entry name" value="PKS_PP"/>
    <property type="match status" value="1"/>
</dbReference>
<dbReference type="Gene3D" id="3.30.300.30">
    <property type="match status" value="1"/>
</dbReference>
<comment type="caution">
    <text evidence="4">The sequence shown here is derived from an EMBL/GenBank/DDBJ whole genome shotgun (WGS) entry which is preliminary data.</text>
</comment>
<dbReference type="PANTHER" id="PTHR45527">
    <property type="entry name" value="NONRIBOSOMAL PEPTIDE SYNTHETASE"/>
    <property type="match status" value="1"/>
</dbReference>
<feature type="domain" description="Carrier" evidence="3">
    <location>
        <begin position="99"/>
        <end position="174"/>
    </location>
</feature>
<dbReference type="GO" id="GO:0005737">
    <property type="term" value="C:cytoplasm"/>
    <property type="evidence" value="ECO:0007669"/>
    <property type="project" value="TreeGrafter"/>
</dbReference>
<dbReference type="Gene3D" id="3.40.50.1820">
    <property type="entry name" value="alpha/beta hydrolase"/>
    <property type="match status" value="1"/>
</dbReference>
<sequence length="213" mass="24106">MPSNFRNSRDLTSFILEAGRKPTIWLINPCGFDQHWSTDTRTSSTRVKDFVGERLPYYMVPDLVCVLDTLPLTANGKLDRQAMTTLAEAQVSENDEYVAPTSLREEVLCQLFGELLGLEQVGVHDNFFRLGGSSVDAVKLQSLIRERLGQEMSLQLLFEQPTVSELSQSLIQKTEIEEFSVVDDPSRHDENFPLNDIQYAYWVGQQDSQQLGG</sequence>
<dbReference type="FunFam" id="1.10.1200.10:FF:000016">
    <property type="entry name" value="Non-ribosomal peptide synthase"/>
    <property type="match status" value="1"/>
</dbReference>
<dbReference type="GO" id="GO:0031177">
    <property type="term" value="F:phosphopantetheine binding"/>
    <property type="evidence" value="ECO:0007669"/>
    <property type="project" value="InterPro"/>
</dbReference>
<proteinExistence type="predicted"/>
<evidence type="ECO:0000256" key="1">
    <source>
        <dbReference type="ARBA" id="ARBA00022450"/>
    </source>
</evidence>
<dbReference type="SUPFAM" id="SSF56801">
    <property type="entry name" value="Acetyl-CoA synthetase-like"/>
    <property type="match status" value="1"/>
</dbReference>
<dbReference type="EMBL" id="PEIB01000053">
    <property type="protein sequence ID" value="RXJ69813.1"/>
    <property type="molecule type" value="Genomic_DNA"/>
</dbReference>
<evidence type="ECO:0000313" key="5">
    <source>
        <dbReference type="Proteomes" id="UP000290287"/>
    </source>
</evidence>
<dbReference type="GO" id="GO:0043041">
    <property type="term" value="P:amino acid activation for nonribosomal peptide biosynthetic process"/>
    <property type="evidence" value="ECO:0007669"/>
    <property type="project" value="TreeGrafter"/>
</dbReference>
<dbReference type="InterPro" id="IPR029058">
    <property type="entry name" value="AB_hydrolase_fold"/>
</dbReference>
<dbReference type="GO" id="GO:0044550">
    <property type="term" value="P:secondary metabolite biosynthetic process"/>
    <property type="evidence" value="ECO:0007669"/>
    <property type="project" value="TreeGrafter"/>
</dbReference>
<dbReference type="PANTHER" id="PTHR45527:SF1">
    <property type="entry name" value="FATTY ACID SYNTHASE"/>
    <property type="match status" value="1"/>
</dbReference>
<evidence type="ECO:0000313" key="4">
    <source>
        <dbReference type="EMBL" id="RXJ69813.1"/>
    </source>
</evidence>
<gene>
    <name evidence="4" type="ORF">CS022_23635</name>
</gene>
<reference evidence="4 5" key="1">
    <citation type="submission" date="2017-10" db="EMBL/GenBank/DDBJ databases">
        <title>Nyctiphanis sp. nov., isolated from the stomach of the euphausiid Nyctiphanes simplex (Hansen, 1911) in the Gulf of California.</title>
        <authorList>
            <person name="Gomez-Gil B."/>
            <person name="Aguilar-Mendez M."/>
            <person name="Lopez-Cortes A."/>
            <person name="Gomez-Gutierrez J."/>
            <person name="Roque A."/>
            <person name="Lang E."/>
            <person name="Gonzalez-Castillo A."/>
        </authorList>
    </citation>
    <scope>NUCLEOTIDE SEQUENCE [LARGE SCALE GENOMIC DNA]</scope>
    <source>
        <strain evidence="4 5">CAIM 600</strain>
    </source>
</reference>
<organism evidence="4 5">
    <name type="scientific">Veronia nyctiphanis</name>
    <dbReference type="NCBI Taxonomy" id="1278244"/>
    <lineage>
        <taxon>Bacteria</taxon>
        <taxon>Pseudomonadati</taxon>
        <taxon>Pseudomonadota</taxon>
        <taxon>Gammaproteobacteria</taxon>
        <taxon>Vibrionales</taxon>
        <taxon>Vibrionaceae</taxon>
        <taxon>Veronia</taxon>
    </lineage>
</organism>
<dbReference type="Proteomes" id="UP000290287">
    <property type="component" value="Unassembled WGS sequence"/>
</dbReference>
<dbReference type="OrthoDB" id="9757559at2"/>
<evidence type="ECO:0000256" key="2">
    <source>
        <dbReference type="ARBA" id="ARBA00022553"/>
    </source>
</evidence>
<name>A0A4Q0YHI6_9GAMM</name>